<evidence type="ECO:0000256" key="6">
    <source>
        <dbReference type="ARBA" id="ARBA00023136"/>
    </source>
</evidence>
<keyword evidence="6 7" id="KW-0472">Membrane</keyword>
<feature type="chain" id="PRO_5041353658" evidence="8">
    <location>
        <begin position="21"/>
        <end position="433"/>
    </location>
</feature>
<proteinExistence type="inferred from homology"/>
<feature type="transmembrane region" description="Helical" evidence="7">
    <location>
        <begin position="110"/>
        <end position="135"/>
    </location>
</feature>
<evidence type="ECO:0000256" key="2">
    <source>
        <dbReference type="ARBA" id="ARBA00006386"/>
    </source>
</evidence>
<accession>A0AA49GP01</accession>
<evidence type="ECO:0000256" key="4">
    <source>
        <dbReference type="ARBA" id="ARBA00022692"/>
    </source>
</evidence>
<comment type="subcellular location">
    <subcellularLocation>
        <location evidence="1">Cell membrane</location>
        <topology evidence="1">Multi-pass membrane protein</topology>
    </subcellularLocation>
</comment>
<feature type="signal peptide" evidence="8">
    <location>
        <begin position="1"/>
        <end position="20"/>
    </location>
</feature>
<reference evidence="9" key="1">
    <citation type="journal article" date="2023" name="Comput. Struct. Biotechnol. J.">
        <title>Discovery of a novel marine Bacteroidetes with a rich repertoire of carbohydrate-active enzymes.</title>
        <authorList>
            <person name="Chen B."/>
            <person name="Liu G."/>
            <person name="Chen Q."/>
            <person name="Wang H."/>
            <person name="Liu L."/>
            <person name="Tang K."/>
        </authorList>
    </citation>
    <scope>NUCLEOTIDE SEQUENCE</scope>
    <source>
        <strain evidence="9">TK19036</strain>
    </source>
</reference>
<evidence type="ECO:0000313" key="9">
    <source>
        <dbReference type="EMBL" id="WKN37877.1"/>
    </source>
</evidence>
<feature type="transmembrane region" description="Helical" evidence="7">
    <location>
        <begin position="44"/>
        <end position="62"/>
    </location>
</feature>
<keyword evidence="8" id="KW-0732">Signal</keyword>
<dbReference type="InterPro" id="IPR005524">
    <property type="entry name" value="DUF318"/>
</dbReference>
<feature type="transmembrane region" description="Helical" evidence="7">
    <location>
        <begin position="363"/>
        <end position="384"/>
    </location>
</feature>
<evidence type="ECO:0000256" key="8">
    <source>
        <dbReference type="SAM" id="SignalP"/>
    </source>
</evidence>
<feature type="transmembrane region" description="Helical" evidence="7">
    <location>
        <begin position="258"/>
        <end position="282"/>
    </location>
</feature>
<keyword evidence="3" id="KW-1003">Cell membrane</keyword>
<reference evidence="9" key="2">
    <citation type="journal article" date="2024" name="Antonie Van Leeuwenhoek">
        <title>Roseihalotalea indica gen. nov., sp. nov., a halophilic Bacteroidetes from mesopelagic Southwest Indian Ocean with higher carbohydrate metabolic potential.</title>
        <authorList>
            <person name="Chen B."/>
            <person name="Zhang M."/>
            <person name="Lin D."/>
            <person name="Ye J."/>
            <person name="Tang K."/>
        </authorList>
    </citation>
    <scope>NUCLEOTIDE SEQUENCE</scope>
    <source>
        <strain evidence="9">TK19036</strain>
    </source>
</reference>
<evidence type="ECO:0000256" key="5">
    <source>
        <dbReference type="ARBA" id="ARBA00022989"/>
    </source>
</evidence>
<keyword evidence="5 7" id="KW-1133">Transmembrane helix</keyword>
<feature type="transmembrane region" description="Helical" evidence="7">
    <location>
        <begin position="414"/>
        <end position="432"/>
    </location>
</feature>
<name>A0AA49GP01_9BACT</name>
<feature type="transmembrane region" description="Helical" evidence="7">
    <location>
        <begin position="288"/>
        <end position="305"/>
    </location>
</feature>
<sequence>MMKKISLTTFFGLLSSTLFAQDSGGFLQKWGDATMTSLGFFWSALWAFALGYIISSMIQVFVTQERMKQSLGGTNAKTVGLATFFGFISSSCSFAALATTKSLFKKGAGFIPALAFLLSSTNLVIELGIIIAIFLAWQFVVAEYVGGILLIIIMWIFVRLTRPKKLIEEAKEHMKQEEEMEEDVPDWRKMIKSLKGWKQVGKSYVMEWDMVWKDVTVGFTIAGIIAAFVPKEFFQTLFIGTGENSQDFSFLQILEHSIVGPVAAFATFIGSMGNIPLASLLYQNGVSFAGIMAFIFSDLVVFPVLRINAKYYGWKMSLYIALTLFVALVISSLTLHYGFDLLGVIPENTGKAMSESDHFKINYTFFLNMAFLALSGFLVWLGFFKKMPQPEHHEGHHHHHGGGGKDRVEQVLKILAFIAYAWLAGGLIVHLTQ</sequence>
<keyword evidence="4 7" id="KW-0812">Transmembrane</keyword>
<evidence type="ECO:0000256" key="1">
    <source>
        <dbReference type="ARBA" id="ARBA00004651"/>
    </source>
</evidence>
<dbReference type="PANTHER" id="PTHR42775">
    <property type="entry name" value="PERMEASE RV2963-RELATED"/>
    <property type="match status" value="1"/>
</dbReference>
<dbReference type="Pfam" id="PF03773">
    <property type="entry name" value="ArsP_1"/>
    <property type="match status" value="1"/>
</dbReference>
<feature type="transmembrane region" description="Helical" evidence="7">
    <location>
        <begin position="317"/>
        <end position="339"/>
    </location>
</feature>
<organism evidence="9">
    <name type="scientific">Roseihalotalea indica</name>
    <dbReference type="NCBI Taxonomy" id="2867963"/>
    <lineage>
        <taxon>Bacteria</taxon>
        <taxon>Pseudomonadati</taxon>
        <taxon>Bacteroidota</taxon>
        <taxon>Cytophagia</taxon>
        <taxon>Cytophagales</taxon>
        <taxon>Catalimonadaceae</taxon>
        <taxon>Roseihalotalea</taxon>
    </lineage>
</organism>
<dbReference type="GO" id="GO:0005886">
    <property type="term" value="C:plasma membrane"/>
    <property type="evidence" value="ECO:0007669"/>
    <property type="project" value="UniProtKB-SubCell"/>
</dbReference>
<evidence type="ECO:0000256" key="3">
    <source>
        <dbReference type="ARBA" id="ARBA00022475"/>
    </source>
</evidence>
<protein>
    <submittedName>
        <fullName evidence="9">Permease</fullName>
    </submittedName>
</protein>
<dbReference type="PANTHER" id="PTHR42775:SF1">
    <property type="entry name" value="PERMEASE RV2963-RELATED"/>
    <property type="match status" value="1"/>
</dbReference>
<feature type="transmembrane region" description="Helical" evidence="7">
    <location>
        <begin position="141"/>
        <end position="158"/>
    </location>
</feature>
<comment type="similarity">
    <text evidence="2">Belongs to the UPF0718 family.</text>
</comment>
<gene>
    <name evidence="9" type="ORF">K4G66_04040</name>
</gene>
<dbReference type="InterPro" id="IPR053166">
    <property type="entry name" value="UPF0718_permease"/>
</dbReference>
<dbReference type="AlphaFoldDB" id="A0AA49GP01"/>
<dbReference type="EMBL" id="CP120682">
    <property type="protein sequence ID" value="WKN37877.1"/>
    <property type="molecule type" value="Genomic_DNA"/>
</dbReference>
<evidence type="ECO:0000256" key="7">
    <source>
        <dbReference type="SAM" id="Phobius"/>
    </source>
</evidence>